<keyword evidence="2" id="KW-0472">Membrane</keyword>
<feature type="compositionally biased region" description="Basic and acidic residues" evidence="1">
    <location>
        <begin position="416"/>
        <end position="428"/>
    </location>
</feature>
<keyword evidence="4" id="KW-1185">Reference proteome</keyword>
<reference evidence="3" key="1">
    <citation type="journal article" date="2023" name="G3 (Bethesda)">
        <title>A reference genome for the long-term kleptoplast-retaining sea slug Elysia crispata morphotype clarki.</title>
        <authorList>
            <person name="Eastman K.E."/>
            <person name="Pendleton A.L."/>
            <person name="Shaikh M.A."/>
            <person name="Suttiyut T."/>
            <person name="Ogas R."/>
            <person name="Tomko P."/>
            <person name="Gavelis G."/>
            <person name="Widhalm J.R."/>
            <person name="Wisecaver J.H."/>
        </authorList>
    </citation>
    <scope>NUCLEOTIDE SEQUENCE</scope>
    <source>
        <strain evidence="3">ECLA1</strain>
    </source>
</reference>
<name>A0AAE1AGC5_9GAST</name>
<feature type="transmembrane region" description="Helical" evidence="2">
    <location>
        <begin position="160"/>
        <end position="177"/>
    </location>
</feature>
<organism evidence="3 4">
    <name type="scientific">Elysia crispata</name>
    <name type="common">lettuce slug</name>
    <dbReference type="NCBI Taxonomy" id="231223"/>
    <lineage>
        <taxon>Eukaryota</taxon>
        <taxon>Metazoa</taxon>
        <taxon>Spiralia</taxon>
        <taxon>Lophotrochozoa</taxon>
        <taxon>Mollusca</taxon>
        <taxon>Gastropoda</taxon>
        <taxon>Heterobranchia</taxon>
        <taxon>Euthyneura</taxon>
        <taxon>Panpulmonata</taxon>
        <taxon>Sacoglossa</taxon>
        <taxon>Placobranchoidea</taxon>
        <taxon>Plakobranchidae</taxon>
        <taxon>Elysia</taxon>
    </lineage>
</organism>
<evidence type="ECO:0008006" key="5">
    <source>
        <dbReference type="Google" id="ProtNLM"/>
    </source>
</evidence>
<protein>
    <recommendedName>
        <fullName evidence="5">Transmembrane protein 164</fullName>
    </recommendedName>
</protein>
<proteinExistence type="predicted"/>
<feature type="transmembrane region" description="Helical" evidence="2">
    <location>
        <begin position="263"/>
        <end position="284"/>
    </location>
</feature>
<feature type="region of interest" description="Disordered" evidence="1">
    <location>
        <begin position="572"/>
        <end position="617"/>
    </location>
</feature>
<dbReference type="EMBL" id="JAWDGP010001866">
    <property type="protein sequence ID" value="KAK3787373.1"/>
    <property type="molecule type" value="Genomic_DNA"/>
</dbReference>
<feature type="transmembrane region" description="Helical" evidence="2">
    <location>
        <begin position="218"/>
        <end position="243"/>
    </location>
</feature>
<sequence length="675" mass="74329">MKGIPHHASAKVTAGHEGWLDWTYKGVDHSFPGNGGLECRDFLSLPQRYWESGAASIVAILALILSYPRLRLPPKSSPCGPGSKTVGAKSTVAQAATVYEPVGKRILLLLMCLTFGIELGFKFATRQMIWIGNPCHLATMMQIFILSAPPSRIVTAAFRLHMHMLTGAPIAILFPVINTRLLPFETGVYFLQHVLMLIIPFYCLWLGDPFIPEKLGDFSWAMTSFGLLFLYHFIPLQFLAYISQVNLNNMLCPAVSDPFRGKFYRLFAIGHQFVLIPTLGKVFVILARAFGILACDSPQDCEHAVSVITNEDCPTHCSPSCHVTTISKGSVCRVPMKPRCRPTSSSRYNGSSSCRDFYTRKRFSCLDEDYTCPCCRRIMCTCRSSSRRRRFSSISGNRCRSNMSGLISNTLPSDEGPQKGDPNFKRDESVDEEEDSGFLGETVSGGTTPSTSNSTNVVTRSCAAQVQAGQEEASSTQICEEQENEGSRQEDSDGESYICSSCCYNEKLSDNHCSDSGSSAESQHQDNHVQHQHNSLKQQKQEGEGVEGGWDDGQANIDDTSVQHIINGKMVERKSGQEHEDLTARSCQPTVRQRNGQGHVVSSSSSSGSSQQRKSREIVVEGGPPLRVFELKNCGNLSKVTSSVERALSGGSSAVGDDREDHVVSEFRKLRSKVH</sequence>
<feature type="compositionally biased region" description="Polar residues" evidence="1">
    <location>
        <begin position="469"/>
        <end position="479"/>
    </location>
</feature>
<dbReference type="Proteomes" id="UP001283361">
    <property type="component" value="Unassembled WGS sequence"/>
</dbReference>
<feature type="region of interest" description="Disordered" evidence="1">
    <location>
        <begin position="469"/>
        <end position="494"/>
    </location>
</feature>
<feature type="compositionally biased region" description="Basic and acidic residues" evidence="1">
    <location>
        <begin position="572"/>
        <end position="583"/>
    </location>
</feature>
<comment type="caution">
    <text evidence="3">The sequence shown here is derived from an EMBL/GenBank/DDBJ whole genome shotgun (WGS) entry which is preliminary data.</text>
</comment>
<dbReference type="InterPro" id="IPR026508">
    <property type="entry name" value="TMEM164"/>
</dbReference>
<feature type="region of interest" description="Disordered" evidence="1">
    <location>
        <begin position="513"/>
        <end position="557"/>
    </location>
</feature>
<dbReference type="PANTHER" id="PTHR20948">
    <property type="entry name" value="TRANSMEMBRANE PROTEIN 164"/>
    <property type="match status" value="1"/>
</dbReference>
<feature type="compositionally biased region" description="Low complexity" evidence="1">
    <location>
        <begin position="442"/>
        <end position="457"/>
    </location>
</feature>
<dbReference type="Pfam" id="PF14808">
    <property type="entry name" value="TMEM164"/>
    <property type="match status" value="1"/>
</dbReference>
<evidence type="ECO:0000313" key="4">
    <source>
        <dbReference type="Proteomes" id="UP001283361"/>
    </source>
</evidence>
<keyword evidence="2" id="KW-0812">Transmembrane</keyword>
<dbReference type="AlphaFoldDB" id="A0AAE1AGC5"/>
<dbReference type="PANTHER" id="PTHR20948:SF2">
    <property type="entry name" value="TRANSMEMBRANE PROTEIN 164"/>
    <property type="match status" value="1"/>
</dbReference>
<feature type="transmembrane region" description="Helical" evidence="2">
    <location>
        <begin position="189"/>
        <end position="206"/>
    </location>
</feature>
<evidence type="ECO:0000256" key="1">
    <source>
        <dbReference type="SAM" id="MobiDB-lite"/>
    </source>
</evidence>
<evidence type="ECO:0000256" key="2">
    <source>
        <dbReference type="SAM" id="Phobius"/>
    </source>
</evidence>
<keyword evidence="2" id="KW-1133">Transmembrane helix</keyword>
<gene>
    <name evidence="3" type="ORF">RRG08_065374</name>
</gene>
<accession>A0AAE1AGC5</accession>
<feature type="compositionally biased region" description="Polar residues" evidence="1">
    <location>
        <begin position="585"/>
        <end position="596"/>
    </location>
</feature>
<feature type="region of interest" description="Disordered" evidence="1">
    <location>
        <begin position="405"/>
        <end position="457"/>
    </location>
</feature>
<evidence type="ECO:0000313" key="3">
    <source>
        <dbReference type="EMBL" id="KAK3787373.1"/>
    </source>
</evidence>